<evidence type="ECO:0000256" key="10">
    <source>
        <dbReference type="RuleBase" id="RU004181"/>
    </source>
</evidence>
<comment type="similarity">
    <text evidence="1 9 10">Belongs to the peptidase A8 family.</text>
</comment>
<dbReference type="Proteomes" id="UP000595460">
    <property type="component" value="Chromosome"/>
</dbReference>
<evidence type="ECO:0000256" key="1">
    <source>
        <dbReference type="ARBA" id="ARBA00006139"/>
    </source>
</evidence>
<keyword evidence="8 9" id="KW-0472">Membrane</keyword>
<comment type="catalytic activity">
    <reaction evidence="9">
        <text>Release of signal peptides from bacterial membrane prolipoproteins. Hydrolyzes -Xaa-Yaa-Zaa-|-(S,diacylglyceryl)Cys-, in which Xaa is hydrophobic (preferably Leu), and Yaa (Ala or Ser) and Zaa (Gly or Ala) have small, neutral side chains.</text>
        <dbReference type="EC" id="3.4.23.36"/>
    </reaction>
</comment>
<feature type="transmembrane region" description="Helical" evidence="9">
    <location>
        <begin position="6"/>
        <end position="25"/>
    </location>
</feature>
<comment type="pathway">
    <text evidence="9">Protein modification; lipoprotein biosynthesis (signal peptide cleavage).</text>
</comment>
<keyword evidence="5 9" id="KW-0064">Aspartyl protease</keyword>
<feature type="transmembrane region" description="Helical" evidence="9">
    <location>
        <begin position="37"/>
        <end position="57"/>
    </location>
</feature>
<feature type="active site" evidence="9">
    <location>
        <position position="162"/>
    </location>
</feature>
<comment type="subcellular location">
    <subcellularLocation>
        <location evidence="9">Cell membrane</location>
        <topology evidence="9">Multi-pass membrane protein</topology>
    </subcellularLocation>
</comment>
<feature type="transmembrane region" description="Helical" evidence="9">
    <location>
        <begin position="90"/>
        <end position="111"/>
    </location>
</feature>
<protein>
    <recommendedName>
        <fullName evidence="9">Lipoprotein signal peptidase</fullName>
        <ecNumber evidence="9">3.4.23.36</ecNumber>
    </recommendedName>
    <alternativeName>
        <fullName evidence="9">Prolipoprotein signal peptidase</fullName>
    </alternativeName>
    <alternativeName>
        <fullName evidence="9">Signal peptidase II</fullName>
        <shortName evidence="9">SPase II</shortName>
    </alternativeName>
</protein>
<evidence type="ECO:0000256" key="2">
    <source>
        <dbReference type="ARBA" id="ARBA00022475"/>
    </source>
</evidence>
<feature type="transmembrane region" description="Helical" evidence="9">
    <location>
        <begin position="116"/>
        <end position="133"/>
    </location>
</feature>
<dbReference type="EMBL" id="CP068047">
    <property type="protein sequence ID" value="QQR35882.1"/>
    <property type="molecule type" value="Genomic_DNA"/>
</dbReference>
<dbReference type="GO" id="GO:0004190">
    <property type="term" value="F:aspartic-type endopeptidase activity"/>
    <property type="evidence" value="ECO:0007669"/>
    <property type="project" value="UniProtKB-EC"/>
</dbReference>
<dbReference type="InterPro" id="IPR001872">
    <property type="entry name" value="Peptidase_A8"/>
</dbReference>
<keyword evidence="7 9" id="KW-1133">Transmembrane helix</keyword>
<evidence type="ECO:0000313" key="12">
    <source>
        <dbReference type="Proteomes" id="UP000595460"/>
    </source>
</evidence>
<feature type="transmembrane region" description="Helical" evidence="9">
    <location>
        <begin position="153"/>
        <end position="174"/>
    </location>
</feature>
<dbReference type="PRINTS" id="PR00781">
    <property type="entry name" value="LIPOSIGPTASE"/>
</dbReference>
<evidence type="ECO:0000256" key="9">
    <source>
        <dbReference type="HAMAP-Rule" id="MF_00161"/>
    </source>
</evidence>
<reference evidence="11 12" key="1">
    <citation type="submission" date="2021-01" db="EMBL/GenBank/DDBJ databases">
        <title>Genome seq and assembly of Devosia sp. G19.</title>
        <authorList>
            <person name="Chhetri G."/>
        </authorList>
    </citation>
    <scope>NUCLEOTIDE SEQUENCE [LARGE SCALE GENOMIC DNA]</scope>
    <source>
        <strain evidence="11 12">G19</strain>
    </source>
</reference>
<evidence type="ECO:0000256" key="4">
    <source>
        <dbReference type="ARBA" id="ARBA00022692"/>
    </source>
</evidence>
<evidence type="ECO:0000256" key="6">
    <source>
        <dbReference type="ARBA" id="ARBA00022801"/>
    </source>
</evidence>
<evidence type="ECO:0000256" key="3">
    <source>
        <dbReference type="ARBA" id="ARBA00022670"/>
    </source>
</evidence>
<sequence length="190" mass="20558">MNVRDVTNPSVYLSLTMAILAFGLDRAHKAFQVSADCIAIGAATCVEVFASYVPFAMTGWRGGEIVRVTDFFDYVLVWNTGISYGLLDGLPVWTLGVIMLAAIVALGIWWLRATSALIRLGLAFCIGGALSNAVDRLIYGAVADFFHLHWGTWSFYIFNIADVAITIGVILLIADLLGLGRPRRPAAETG</sequence>
<proteinExistence type="inferred from homology"/>
<gene>
    <name evidence="9 11" type="primary">lspA</name>
    <name evidence="11" type="ORF">JI749_16320</name>
</gene>
<evidence type="ECO:0000256" key="8">
    <source>
        <dbReference type="ARBA" id="ARBA00023136"/>
    </source>
</evidence>
<dbReference type="EC" id="3.4.23.36" evidence="9"/>
<dbReference type="NCBIfam" id="TIGR00077">
    <property type="entry name" value="lspA"/>
    <property type="match status" value="1"/>
</dbReference>
<dbReference type="Pfam" id="PF01252">
    <property type="entry name" value="Peptidase_A8"/>
    <property type="match status" value="1"/>
</dbReference>
<dbReference type="PANTHER" id="PTHR33695:SF1">
    <property type="entry name" value="LIPOPROTEIN SIGNAL PEPTIDASE"/>
    <property type="match status" value="1"/>
</dbReference>
<evidence type="ECO:0000256" key="5">
    <source>
        <dbReference type="ARBA" id="ARBA00022750"/>
    </source>
</evidence>
<organism evidence="11 12">
    <name type="scientific">Devosia oryziradicis</name>
    <dbReference type="NCBI Taxonomy" id="2801335"/>
    <lineage>
        <taxon>Bacteria</taxon>
        <taxon>Pseudomonadati</taxon>
        <taxon>Pseudomonadota</taxon>
        <taxon>Alphaproteobacteria</taxon>
        <taxon>Hyphomicrobiales</taxon>
        <taxon>Devosiaceae</taxon>
        <taxon>Devosia</taxon>
    </lineage>
</organism>
<keyword evidence="3 9" id="KW-0645">Protease</keyword>
<keyword evidence="2 9" id="KW-1003">Cell membrane</keyword>
<accession>A0ABX7BWI2</accession>
<dbReference type="HAMAP" id="MF_00161">
    <property type="entry name" value="LspA"/>
    <property type="match status" value="1"/>
</dbReference>
<keyword evidence="6 9" id="KW-0378">Hydrolase</keyword>
<keyword evidence="12" id="KW-1185">Reference proteome</keyword>
<evidence type="ECO:0000313" key="11">
    <source>
        <dbReference type="EMBL" id="QQR35882.1"/>
    </source>
</evidence>
<name>A0ABX7BWI2_9HYPH</name>
<keyword evidence="4 9" id="KW-0812">Transmembrane</keyword>
<feature type="active site" evidence="9">
    <location>
        <position position="144"/>
    </location>
</feature>
<dbReference type="RefSeq" id="WP_201656371.1">
    <property type="nucleotide sequence ID" value="NZ_CP068047.1"/>
</dbReference>
<evidence type="ECO:0000256" key="7">
    <source>
        <dbReference type="ARBA" id="ARBA00022989"/>
    </source>
</evidence>
<comment type="function">
    <text evidence="9">This protein specifically catalyzes the removal of signal peptides from prolipoproteins.</text>
</comment>
<dbReference type="PANTHER" id="PTHR33695">
    <property type="entry name" value="LIPOPROTEIN SIGNAL PEPTIDASE"/>
    <property type="match status" value="1"/>
</dbReference>